<feature type="region of interest" description="Disordered" evidence="8">
    <location>
        <begin position="232"/>
        <end position="309"/>
    </location>
</feature>
<dbReference type="CTD" id="79840"/>
<dbReference type="GO" id="GO:0045027">
    <property type="term" value="F:DNA end binding"/>
    <property type="evidence" value="ECO:0000318"/>
    <property type="project" value="GO_Central"/>
</dbReference>
<dbReference type="InterPro" id="IPR015381">
    <property type="entry name" value="XLF-like_N"/>
</dbReference>
<evidence type="ECO:0000259" key="9">
    <source>
        <dbReference type="Pfam" id="PF09302"/>
    </source>
</evidence>
<evidence type="ECO:0000256" key="4">
    <source>
        <dbReference type="ARBA" id="ARBA00023204"/>
    </source>
</evidence>
<dbReference type="FunCoup" id="G1KBL0">
    <property type="interactions" value="9"/>
</dbReference>
<dbReference type="Bgee" id="ENSACAG00000003184">
    <property type="expression patterns" value="Expressed in kidney and 12 other cell types or tissues"/>
</dbReference>
<dbReference type="GO" id="GO:0035861">
    <property type="term" value="C:site of double-strand break"/>
    <property type="evidence" value="ECO:0007669"/>
    <property type="project" value="Ensembl"/>
</dbReference>
<gene>
    <name evidence="11" type="primary">NHEJ1</name>
</gene>
<dbReference type="Gene3D" id="2.170.210.10">
    <property type="entry name" value="DNA double-strand break repair and VJ recombination XRCC4, N-terminal"/>
    <property type="match status" value="1"/>
</dbReference>
<reference evidence="11" key="2">
    <citation type="submission" date="2025-08" db="UniProtKB">
        <authorList>
            <consortium name="Ensembl"/>
        </authorList>
    </citation>
    <scope>IDENTIFICATION</scope>
</reference>
<evidence type="ECO:0000256" key="8">
    <source>
        <dbReference type="SAM" id="MobiDB-lite"/>
    </source>
</evidence>
<dbReference type="Gene3D" id="1.10.287.450">
    <property type="entry name" value="Helix hairpin bin"/>
    <property type="match status" value="1"/>
</dbReference>
<feature type="compositionally biased region" description="Basic residues" evidence="8">
    <location>
        <begin position="298"/>
        <end position="309"/>
    </location>
</feature>
<reference evidence="11" key="3">
    <citation type="submission" date="2025-09" db="UniProtKB">
        <authorList>
            <consortium name="Ensembl"/>
        </authorList>
    </citation>
    <scope>IDENTIFICATION</scope>
</reference>
<dbReference type="AlphaFoldDB" id="G1KBL0"/>
<dbReference type="GO" id="GO:0070182">
    <property type="term" value="F:DNA polymerase binding"/>
    <property type="evidence" value="ECO:0007669"/>
    <property type="project" value="Ensembl"/>
</dbReference>
<dbReference type="GO" id="GO:0000723">
    <property type="term" value="P:telomere maintenance"/>
    <property type="evidence" value="ECO:0007669"/>
    <property type="project" value="Ensembl"/>
</dbReference>
<evidence type="ECO:0000256" key="6">
    <source>
        <dbReference type="ARBA" id="ARBA00025747"/>
    </source>
</evidence>
<keyword evidence="2" id="KW-0227">DNA damage</keyword>
<dbReference type="GeneID" id="100565479"/>
<dbReference type="FunFam" id="2.170.210.10:FF:000001">
    <property type="entry name" value="Non-homologous end-joining factor 1"/>
    <property type="match status" value="1"/>
</dbReference>
<comment type="similarity">
    <text evidence="6">Belongs to the XRCC4-XLF family. XLF subfamily.</text>
</comment>
<dbReference type="Pfam" id="PF09302">
    <property type="entry name" value="XLF"/>
    <property type="match status" value="1"/>
</dbReference>
<dbReference type="GO" id="GO:0005654">
    <property type="term" value="C:nucleoplasm"/>
    <property type="evidence" value="ECO:0007669"/>
    <property type="project" value="Ensembl"/>
</dbReference>
<dbReference type="CDD" id="cd22285">
    <property type="entry name" value="HD_XLF_N"/>
    <property type="match status" value="1"/>
</dbReference>
<comment type="subcellular location">
    <subcellularLocation>
        <location evidence="1">Nucleus</location>
    </subcellularLocation>
</comment>
<protein>
    <recommendedName>
        <fullName evidence="7">Non-homologous end-joining factor 1</fullName>
    </recommendedName>
</protein>
<accession>G1KBL0</accession>
<dbReference type="Ensembl" id="ENSACAT00000003149.4">
    <property type="protein sequence ID" value="ENSACAP00000003071.3"/>
    <property type="gene ID" value="ENSACAG00000003184.4"/>
</dbReference>
<dbReference type="STRING" id="28377.ENSACAP00000003071"/>
<feature type="compositionally biased region" description="Low complexity" evidence="8">
    <location>
        <begin position="288"/>
        <end position="297"/>
    </location>
</feature>
<reference evidence="11 12" key="1">
    <citation type="submission" date="2009-12" db="EMBL/GenBank/DDBJ databases">
        <title>The Genome Sequence of Anolis carolinensis (Green Anole Lizard).</title>
        <authorList>
            <consortium name="The Genome Sequencing Platform"/>
            <person name="Di Palma F."/>
            <person name="Alfoldi J."/>
            <person name="Heiman D."/>
            <person name="Young S."/>
            <person name="Grabherr M."/>
            <person name="Johnson J."/>
            <person name="Lander E.S."/>
            <person name="Lindblad-Toh K."/>
        </authorList>
    </citation>
    <scope>NUCLEOTIDE SEQUENCE [LARGE SCALE GENOMIC DNA]</scope>
    <source>
        <strain evidence="11 12">JBL SC #1</strain>
    </source>
</reference>
<dbReference type="PANTHER" id="PTHR32235">
    <property type="entry name" value="NON-HOMOLOGOUS END-JOINING FACTOR 1"/>
    <property type="match status" value="1"/>
</dbReference>
<dbReference type="Proteomes" id="UP000001646">
    <property type="component" value="Chromosome 1"/>
</dbReference>
<dbReference type="InterPro" id="IPR053829">
    <property type="entry name" value="XLF-like_CC"/>
</dbReference>
<evidence type="ECO:0000313" key="12">
    <source>
        <dbReference type="Proteomes" id="UP000001646"/>
    </source>
</evidence>
<sequence length="309" mass="34712">MESFEDMENKLLQQPWASVCFAESTTLMVKAWFGDAGYALLLSDLSNMWYETADTEVIQQRSKELNKRLTAHVSSFLSHLQALICPLLDGEKKDATSFSCQLSSSMLTLHVKSELSGLPFYWDFHCSAVPIEMMSDHLVRPLMAMSLVLQCQVRELASLLCQKDAEIEDYRESGAALSRERLKTEPFKEESFLQTFQLQILPQACQLGDGQLFTSNLKELYMAVTQEQARTTCKRHREASGDSESLERLSPQDLAQGEAVDLPSEEKKTGSNLVTAQTDQDTMAPTFQTQKTQLPTAKTKKKKAKGLFG</sequence>
<dbReference type="GO" id="GO:0006303">
    <property type="term" value="P:double-strand break repair via nonhomologous end joining"/>
    <property type="evidence" value="ECO:0000318"/>
    <property type="project" value="GO_Central"/>
</dbReference>
<dbReference type="GO" id="GO:0030217">
    <property type="term" value="P:T cell differentiation"/>
    <property type="evidence" value="ECO:0007669"/>
    <property type="project" value="Ensembl"/>
</dbReference>
<dbReference type="HOGENOM" id="CLU_076115_0_0_1"/>
<dbReference type="GO" id="GO:0033152">
    <property type="term" value="P:immunoglobulin V(D)J recombination"/>
    <property type="evidence" value="ECO:0007669"/>
    <property type="project" value="Ensembl"/>
</dbReference>
<evidence type="ECO:0000256" key="7">
    <source>
        <dbReference type="ARBA" id="ARBA00044529"/>
    </source>
</evidence>
<feature type="domain" description="XLF-like coiled-coil region" evidence="10">
    <location>
        <begin position="130"/>
        <end position="178"/>
    </location>
</feature>
<keyword evidence="3" id="KW-0238">DNA-binding</keyword>
<evidence type="ECO:0000313" key="11">
    <source>
        <dbReference type="Ensembl" id="ENSACAP00000003071.3"/>
    </source>
</evidence>
<dbReference type="OrthoDB" id="2155935at2759"/>
<dbReference type="InParanoid" id="G1KBL0"/>
<keyword evidence="5" id="KW-0539">Nucleus</keyword>
<evidence type="ECO:0000256" key="2">
    <source>
        <dbReference type="ARBA" id="ARBA00022763"/>
    </source>
</evidence>
<organism evidence="11 12">
    <name type="scientific">Anolis carolinensis</name>
    <name type="common">Green anole</name>
    <name type="synonym">American chameleon</name>
    <dbReference type="NCBI Taxonomy" id="28377"/>
    <lineage>
        <taxon>Eukaryota</taxon>
        <taxon>Metazoa</taxon>
        <taxon>Chordata</taxon>
        <taxon>Craniata</taxon>
        <taxon>Vertebrata</taxon>
        <taxon>Euteleostomi</taxon>
        <taxon>Lepidosauria</taxon>
        <taxon>Squamata</taxon>
        <taxon>Bifurcata</taxon>
        <taxon>Unidentata</taxon>
        <taxon>Episquamata</taxon>
        <taxon>Toxicofera</taxon>
        <taxon>Iguania</taxon>
        <taxon>Dactyloidae</taxon>
        <taxon>Anolis</taxon>
    </lineage>
</organism>
<dbReference type="FunFam" id="1.10.287.450:FF:000003">
    <property type="entry name" value="Non-homologous end-joining factor 1"/>
    <property type="match status" value="1"/>
</dbReference>
<evidence type="ECO:0000256" key="5">
    <source>
        <dbReference type="ARBA" id="ARBA00023242"/>
    </source>
</evidence>
<dbReference type="InterPro" id="IPR052287">
    <property type="entry name" value="NHEJ_factor"/>
</dbReference>
<dbReference type="KEGG" id="acs:100565479"/>
<dbReference type="GO" id="GO:0032807">
    <property type="term" value="C:DNA ligase IV complex"/>
    <property type="evidence" value="ECO:0000318"/>
    <property type="project" value="GO_Central"/>
</dbReference>
<dbReference type="GO" id="GO:0005958">
    <property type="term" value="C:DNA-dependent protein kinase-DNA ligase 4 complex"/>
    <property type="evidence" value="ECO:0007669"/>
    <property type="project" value="Ensembl"/>
</dbReference>
<dbReference type="GO" id="GO:0001650">
    <property type="term" value="C:fibrillar center"/>
    <property type="evidence" value="ECO:0007669"/>
    <property type="project" value="Ensembl"/>
</dbReference>
<evidence type="ECO:0000256" key="1">
    <source>
        <dbReference type="ARBA" id="ARBA00004123"/>
    </source>
</evidence>
<dbReference type="GO" id="GO:0010212">
    <property type="term" value="P:response to ionizing radiation"/>
    <property type="evidence" value="ECO:0007669"/>
    <property type="project" value="Ensembl"/>
</dbReference>
<dbReference type="GO" id="GO:0030183">
    <property type="term" value="P:B cell differentiation"/>
    <property type="evidence" value="ECO:0007669"/>
    <property type="project" value="Ensembl"/>
</dbReference>
<keyword evidence="12" id="KW-1185">Reference proteome</keyword>
<name>G1KBL0_ANOCA</name>
<evidence type="ECO:0000259" key="10">
    <source>
        <dbReference type="Pfam" id="PF21928"/>
    </source>
</evidence>
<keyword evidence="4" id="KW-0234">DNA repair</keyword>
<feature type="domain" description="XLF-like N-terminal" evidence="9">
    <location>
        <begin position="15"/>
        <end position="127"/>
    </location>
</feature>
<evidence type="ECO:0000256" key="3">
    <source>
        <dbReference type="ARBA" id="ARBA00023125"/>
    </source>
</evidence>
<dbReference type="Pfam" id="PF21928">
    <property type="entry name" value="XLF_CC"/>
    <property type="match status" value="1"/>
</dbReference>
<dbReference type="PANTHER" id="PTHR32235:SF1">
    <property type="entry name" value="NON-HOMOLOGOUS END-JOINING FACTOR 1"/>
    <property type="match status" value="1"/>
</dbReference>
<proteinExistence type="inferred from homology"/>
<dbReference type="InterPro" id="IPR038051">
    <property type="entry name" value="XRCC4-like_N_sf"/>
</dbReference>
<dbReference type="GeneTree" id="ENSGT00390000009940"/>
<feature type="compositionally biased region" description="Polar residues" evidence="8">
    <location>
        <begin position="270"/>
        <end position="287"/>
    </location>
</feature>
<dbReference type="eggNOG" id="ENOG502S0R3">
    <property type="taxonomic scope" value="Eukaryota"/>
</dbReference>